<proteinExistence type="predicted"/>
<dbReference type="OrthoDB" id="2399280at2"/>
<comment type="caution">
    <text evidence="1">The sequence shown here is derived from an EMBL/GenBank/DDBJ whole genome shotgun (WGS) entry which is preliminary data.</text>
</comment>
<organism evidence="1 2">
    <name type="scientific">Mammaliicoccus vitulinus</name>
    <dbReference type="NCBI Taxonomy" id="71237"/>
    <lineage>
        <taxon>Bacteria</taxon>
        <taxon>Bacillati</taxon>
        <taxon>Bacillota</taxon>
        <taxon>Bacilli</taxon>
        <taxon>Bacillales</taxon>
        <taxon>Staphylococcaceae</taxon>
        <taxon>Mammaliicoccus</taxon>
    </lineage>
</organism>
<dbReference type="RefSeq" id="WP_107557371.1">
    <property type="nucleotide sequence ID" value="NZ_BMDF01000003.1"/>
</dbReference>
<dbReference type="EMBL" id="PZFK01000037">
    <property type="protein sequence ID" value="PTI28010.1"/>
    <property type="molecule type" value="Genomic_DNA"/>
</dbReference>
<accession>A0A2T4PQK0</accession>
<dbReference type="STRING" id="1167632.GCA_000286335_00575"/>
<dbReference type="GeneID" id="64115924"/>
<evidence type="ECO:0000313" key="1">
    <source>
        <dbReference type="EMBL" id="PTI28010.1"/>
    </source>
</evidence>
<sequence length="84" mass="10046">MKFDKEVVETYLKIINDNNPIHSEIVPGQLVCEWLLNEVSWRKYTVQYKKPIYINEFLKKEITKDKIYCTNEHGIVKIVVKNCE</sequence>
<reference evidence="1 2" key="1">
    <citation type="journal article" date="2016" name="Front. Microbiol.">
        <title>Comprehensive Phylogenetic Analysis of Bovine Non-aureus Staphylococci Species Based on Whole-Genome Sequencing.</title>
        <authorList>
            <person name="Naushad S."/>
            <person name="Barkema H.W."/>
            <person name="Luby C."/>
            <person name="Condas L.A."/>
            <person name="Nobrega D.B."/>
            <person name="Carson D.A."/>
            <person name="De Buck J."/>
        </authorList>
    </citation>
    <scope>NUCLEOTIDE SEQUENCE [LARGE SCALE GENOMIC DNA]</scope>
    <source>
        <strain evidence="1 2">SNUC 2204</strain>
    </source>
</reference>
<protein>
    <submittedName>
        <fullName evidence="1">Uncharacterized protein</fullName>
    </submittedName>
</protein>
<dbReference type="Proteomes" id="UP000241209">
    <property type="component" value="Unassembled WGS sequence"/>
</dbReference>
<evidence type="ECO:0000313" key="2">
    <source>
        <dbReference type="Proteomes" id="UP000241209"/>
    </source>
</evidence>
<dbReference type="AlphaFoldDB" id="A0A2T4PQK0"/>
<name>A0A2T4PQK0_9STAP</name>
<gene>
    <name evidence="1" type="ORF">BU072_12530</name>
</gene>